<organism evidence="17 18">
    <name type="scientific">Candidatus Methylopumilus universalis</name>
    <dbReference type="NCBI Taxonomy" id="2588536"/>
    <lineage>
        <taxon>Bacteria</taxon>
        <taxon>Pseudomonadati</taxon>
        <taxon>Pseudomonadota</taxon>
        <taxon>Betaproteobacteria</taxon>
        <taxon>Nitrosomonadales</taxon>
        <taxon>Methylophilaceae</taxon>
        <taxon>Candidatus Methylopumilus</taxon>
    </lineage>
</organism>
<protein>
    <submittedName>
        <fullName evidence="17">TonB-dependent receptor</fullName>
    </submittedName>
</protein>
<dbReference type="AlphaFoldDB" id="A0AAX1EXX4"/>
<dbReference type="InterPro" id="IPR037066">
    <property type="entry name" value="Plug_dom_sf"/>
</dbReference>
<keyword evidence="6 14" id="KW-0732">Signal</keyword>
<evidence type="ECO:0000256" key="5">
    <source>
        <dbReference type="ARBA" id="ARBA00022692"/>
    </source>
</evidence>
<keyword evidence="7" id="KW-0406">Ion transport</keyword>
<evidence type="ECO:0000256" key="12">
    <source>
        <dbReference type="PROSITE-ProRule" id="PRU01360"/>
    </source>
</evidence>
<reference evidence="17 18" key="1">
    <citation type="journal article" date="2019" name="ISME J.">
        <title>Evolution in action: habitat transition from sediment to the pelagial leads to genome streamlining in Methylophilaceae.</title>
        <authorList>
            <person name="Salcher M."/>
            <person name="Schaefle D."/>
            <person name="Kaspar M."/>
            <person name="Neuenschwander S.M."/>
            <person name="Ghai R."/>
        </authorList>
    </citation>
    <scope>NUCLEOTIDE SEQUENCE [LARGE SCALE GENOMIC DNA]</scope>
    <source>
        <strain evidence="17 18">MMS-RVI-51</strain>
    </source>
</reference>
<evidence type="ECO:0000256" key="4">
    <source>
        <dbReference type="ARBA" id="ARBA00022452"/>
    </source>
</evidence>
<dbReference type="InterPro" id="IPR000531">
    <property type="entry name" value="Beta-barrel_TonB"/>
</dbReference>
<dbReference type="InterPro" id="IPR039426">
    <property type="entry name" value="TonB-dep_rcpt-like"/>
</dbReference>
<dbReference type="Pfam" id="PF07715">
    <property type="entry name" value="Plug"/>
    <property type="match status" value="1"/>
</dbReference>
<evidence type="ECO:0000313" key="18">
    <source>
        <dbReference type="Proteomes" id="UP000314901"/>
    </source>
</evidence>
<proteinExistence type="inferred from homology"/>
<dbReference type="RefSeq" id="WP_139866671.1">
    <property type="nucleotide sequence ID" value="NZ_CP040949.1"/>
</dbReference>
<feature type="domain" description="TonB-dependent receptor-like beta-barrel" evidence="15">
    <location>
        <begin position="169"/>
        <end position="578"/>
    </location>
</feature>
<gene>
    <name evidence="17" type="ORF">FIT94_00415</name>
</gene>
<dbReference type="KEGG" id="muv:FIT94_00415"/>
<evidence type="ECO:0000256" key="6">
    <source>
        <dbReference type="ARBA" id="ARBA00022729"/>
    </source>
</evidence>
<evidence type="ECO:0000256" key="3">
    <source>
        <dbReference type="ARBA" id="ARBA00022448"/>
    </source>
</evidence>
<dbReference type="GeneID" id="66284327"/>
<keyword evidence="8 13" id="KW-0798">TonB box</keyword>
<evidence type="ECO:0000259" key="16">
    <source>
        <dbReference type="Pfam" id="PF07715"/>
    </source>
</evidence>
<accession>A0AAX1EXX4</accession>
<dbReference type="Pfam" id="PF00593">
    <property type="entry name" value="TonB_dep_Rec_b-barrel"/>
    <property type="match status" value="1"/>
</dbReference>
<evidence type="ECO:0000256" key="10">
    <source>
        <dbReference type="ARBA" id="ARBA00023170"/>
    </source>
</evidence>
<keyword evidence="11 12" id="KW-0998">Cell outer membrane</keyword>
<evidence type="ECO:0000256" key="14">
    <source>
        <dbReference type="SAM" id="SignalP"/>
    </source>
</evidence>
<dbReference type="PANTHER" id="PTHR30069">
    <property type="entry name" value="TONB-DEPENDENT OUTER MEMBRANE RECEPTOR"/>
    <property type="match status" value="1"/>
</dbReference>
<comment type="similarity">
    <text evidence="2 12 13">Belongs to the TonB-dependent receptor family.</text>
</comment>
<keyword evidence="4 12" id="KW-1134">Transmembrane beta strand</keyword>
<dbReference type="Gene3D" id="2.170.130.10">
    <property type="entry name" value="TonB-dependent receptor, plug domain"/>
    <property type="match status" value="1"/>
</dbReference>
<dbReference type="InterPro" id="IPR036942">
    <property type="entry name" value="Beta-barrel_TonB_sf"/>
</dbReference>
<name>A0AAX1EXX4_9PROT</name>
<keyword evidence="9 12" id="KW-0472">Membrane</keyword>
<evidence type="ECO:0000256" key="13">
    <source>
        <dbReference type="RuleBase" id="RU003357"/>
    </source>
</evidence>
<dbReference type="SUPFAM" id="SSF56935">
    <property type="entry name" value="Porins"/>
    <property type="match status" value="1"/>
</dbReference>
<dbReference type="CDD" id="cd01347">
    <property type="entry name" value="ligand_gated_channel"/>
    <property type="match status" value="1"/>
</dbReference>
<comment type="subcellular location">
    <subcellularLocation>
        <location evidence="1 12">Cell outer membrane</location>
        <topology evidence="1 12">Multi-pass membrane protein</topology>
    </subcellularLocation>
</comment>
<dbReference type="PANTHER" id="PTHR30069:SF53">
    <property type="entry name" value="COLICIN I RECEPTOR-RELATED"/>
    <property type="match status" value="1"/>
</dbReference>
<feature type="signal peptide" evidence="14">
    <location>
        <begin position="1"/>
        <end position="21"/>
    </location>
</feature>
<dbReference type="InterPro" id="IPR012910">
    <property type="entry name" value="Plug_dom"/>
</dbReference>
<evidence type="ECO:0000256" key="1">
    <source>
        <dbReference type="ARBA" id="ARBA00004571"/>
    </source>
</evidence>
<evidence type="ECO:0000259" key="15">
    <source>
        <dbReference type="Pfam" id="PF00593"/>
    </source>
</evidence>
<dbReference type="EMBL" id="CP040953">
    <property type="protein sequence ID" value="QDC40566.1"/>
    <property type="molecule type" value="Genomic_DNA"/>
</dbReference>
<dbReference type="PROSITE" id="PS52016">
    <property type="entry name" value="TONB_DEPENDENT_REC_3"/>
    <property type="match status" value="1"/>
</dbReference>
<evidence type="ECO:0000256" key="7">
    <source>
        <dbReference type="ARBA" id="ARBA00023065"/>
    </source>
</evidence>
<dbReference type="Proteomes" id="UP000314901">
    <property type="component" value="Chromosome"/>
</dbReference>
<evidence type="ECO:0000256" key="11">
    <source>
        <dbReference type="ARBA" id="ARBA00023237"/>
    </source>
</evidence>
<dbReference type="GO" id="GO:0015889">
    <property type="term" value="P:cobalamin transport"/>
    <property type="evidence" value="ECO:0007669"/>
    <property type="project" value="TreeGrafter"/>
</dbReference>
<feature type="chain" id="PRO_5044004642" evidence="14">
    <location>
        <begin position="22"/>
        <end position="623"/>
    </location>
</feature>
<feature type="domain" description="TonB-dependent receptor plug" evidence="16">
    <location>
        <begin position="41"/>
        <end position="147"/>
    </location>
</feature>
<keyword evidence="3 12" id="KW-0813">Transport</keyword>
<keyword evidence="5 12" id="KW-0812">Transmembrane</keyword>
<sequence length="623" mass="69814">MKKIILSSLLMAQLFTTNVFADNELKTSDVFVTATRTPIAKKNVIADTTTINEEEIERAGSSSLTDLLQRQPGIEIYNSGGQGKVSSLHIRGSESDHVVVLIDGLRVNQATSGLTAFENIPLSQIEKIEILRGASSSLYGAGAIGGVIQIFTKKGVPGFKPYAAIGYGRYDTRTAQAGIRAGNDSTNYAINISSLSTDGFSALKANDAIHKDKDGYSNLSLSGSINHKFNQDNSISLIFLKSQGHNKYDNRFATSFIDYKNKMDTQTFSVNLTNKITNNWQSDFKVGQSKYEYSDFKGASWDPNISDQNQLSWLNNIQLPIGSLLFLYDYQKEKIKASEDYTKKNRNNSGYMIGYLLNKDDHNFQVNYRFDDNSAYGKFNTGNFGYGYKLNEKWLLAGSFGTAFRAPNFMDLYYPGYSNPNLKPEESKNIEASLRYERDVDKFSATVFQNKIDNFIQLINYIPQNTEKVKFEGITLNGSTFIDHFQLYGNVTFQSAKNDVTNQMLARRSQQYGNAGFNYYSGQWNMGAEINASGSKNDFCDPDEFSCPTKIPGYTFINLVADYKINNDMKLNLRLNNVLNKDYSLAYDGKPGSSYVGWDGNTYSGYAYQAPGTSFFVNLRYEP</sequence>
<dbReference type="GO" id="GO:0006811">
    <property type="term" value="P:monoatomic ion transport"/>
    <property type="evidence" value="ECO:0007669"/>
    <property type="project" value="UniProtKB-KW"/>
</dbReference>
<dbReference type="Gene3D" id="2.40.170.20">
    <property type="entry name" value="TonB-dependent receptor, beta-barrel domain"/>
    <property type="match status" value="1"/>
</dbReference>
<evidence type="ECO:0000313" key="17">
    <source>
        <dbReference type="EMBL" id="QDC40566.1"/>
    </source>
</evidence>
<keyword evidence="10 17" id="KW-0675">Receptor</keyword>
<dbReference type="GO" id="GO:0009279">
    <property type="term" value="C:cell outer membrane"/>
    <property type="evidence" value="ECO:0007669"/>
    <property type="project" value="UniProtKB-SubCell"/>
</dbReference>
<evidence type="ECO:0000256" key="9">
    <source>
        <dbReference type="ARBA" id="ARBA00023136"/>
    </source>
</evidence>
<evidence type="ECO:0000256" key="8">
    <source>
        <dbReference type="ARBA" id="ARBA00023077"/>
    </source>
</evidence>
<evidence type="ECO:0000256" key="2">
    <source>
        <dbReference type="ARBA" id="ARBA00009810"/>
    </source>
</evidence>